<organism evidence="1 2">
    <name type="scientific">Gossypium aridum</name>
    <name type="common">American cotton</name>
    <name type="synonym">Erioxylum aridum</name>
    <dbReference type="NCBI Taxonomy" id="34290"/>
    <lineage>
        <taxon>Eukaryota</taxon>
        <taxon>Viridiplantae</taxon>
        <taxon>Streptophyta</taxon>
        <taxon>Embryophyta</taxon>
        <taxon>Tracheophyta</taxon>
        <taxon>Spermatophyta</taxon>
        <taxon>Magnoliopsida</taxon>
        <taxon>eudicotyledons</taxon>
        <taxon>Gunneridae</taxon>
        <taxon>Pentapetalae</taxon>
        <taxon>rosids</taxon>
        <taxon>malvids</taxon>
        <taxon>Malvales</taxon>
        <taxon>Malvaceae</taxon>
        <taxon>Malvoideae</taxon>
        <taxon>Gossypium</taxon>
    </lineage>
</organism>
<gene>
    <name evidence="1" type="ORF">Goari_022093</name>
</gene>
<evidence type="ECO:0000313" key="1">
    <source>
        <dbReference type="EMBL" id="MBA0703235.1"/>
    </source>
</evidence>
<sequence>MDISKQIYSYISELNGLEEKKLTLKIDKGHKQTERRTRVTIYFDAAFDKLSSKSVSGLVIRDVGGEILASKTVIHTEHSGNSGGFKNGSKEMPNNRSRQIKNEYAHILAQEALKKGEGHYLLGAVLSYVHREMEKRRSRQPD</sequence>
<name>A0A7J8YUN0_GOSAI</name>
<keyword evidence="2" id="KW-1185">Reference proteome</keyword>
<protein>
    <submittedName>
        <fullName evidence="1">Uncharacterized protein</fullName>
    </submittedName>
</protein>
<dbReference type="AlphaFoldDB" id="A0A7J8YUN0"/>
<proteinExistence type="predicted"/>
<reference evidence="1 2" key="1">
    <citation type="journal article" date="2019" name="Genome Biol. Evol.">
        <title>Insights into the evolution of the New World diploid cottons (Gossypium, subgenus Houzingenia) based on genome sequencing.</title>
        <authorList>
            <person name="Grover C.E."/>
            <person name="Arick M.A. 2nd"/>
            <person name="Thrash A."/>
            <person name="Conover J.L."/>
            <person name="Sanders W.S."/>
            <person name="Peterson D.G."/>
            <person name="Frelichowski J.E."/>
            <person name="Scheffler J.A."/>
            <person name="Scheffler B.E."/>
            <person name="Wendel J.F."/>
        </authorList>
    </citation>
    <scope>NUCLEOTIDE SEQUENCE [LARGE SCALE GENOMIC DNA]</scope>
    <source>
        <strain evidence="1">185</strain>
        <tissue evidence="1">Leaf</tissue>
    </source>
</reference>
<dbReference type="EMBL" id="JABFAA010370683">
    <property type="protein sequence ID" value="MBA0703235.1"/>
    <property type="molecule type" value="Genomic_DNA"/>
</dbReference>
<accession>A0A7J8YUN0</accession>
<comment type="caution">
    <text evidence="1">The sequence shown here is derived from an EMBL/GenBank/DDBJ whole genome shotgun (WGS) entry which is preliminary data.</text>
</comment>
<evidence type="ECO:0000313" key="2">
    <source>
        <dbReference type="Proteomes" id="UP000593577"/>
    </source>
</evidence>
<dbReference type="Proteomes" id="UP000593577">
    <property type="component" value="Unassembled WGS sequence"/>
</dbReference>